<feature type="domain" description="G-protein coupled receptors family 2 profile 2" evidence="6">
    <location>
        <begin position="221"/>
        <end position="501"/>
    </location>
</feature>
<dbReference type="PRINTS" id="PR00249">
    <property type="entry name" value="GPCRSECRETIN"/>
</dbReference>
<feature type="transmembrane region" description="Helical" evidence="5">
    <location>
        <begin position="256"/>
        <end position="276"/>
    </location>
</feature>
<dbReference type="AlphaFoldDB" id="A0AAD9E2X7"/>
<evidence type="ECO:0000256" key="1">
    <source>
        <dbReference type="ARBA" id="ARBA00004141"/>
    </source>
</evidence>
<evidence type="ECO:0000313" key="7">
    <source>
        <dbReference type="EMBL" id="KAK1802399.1"/>
    </source>
</evidence>
<dbReference type="GO" id="GO:0007166">
    <property type="term" value="P:cell surface receptor signaling pathway"/>
    <property type="evidence" value="ECO:0007669"/>
    <property type="project" value="InterPro"/>
</dbReference>
<feature type="transmembrane region" description="Helical" evidence="5">
    <location>
        <begin position="313"/>
        <end position="334"/>
    </location>
</feature>
<reference evidence="7" key="1">
    <citation type="submission" date="2023-03" db="EMBL/GenBank/DDBJ databases">
        <title>Electrophorus voltai genome.</title>
        <authorList>
            <person name="Bian C."/>
        </authorList>
    </citation>
    <scope>NUCLEOTIDE SEQUENCE</scope>
    <source>
        <strain evidence="7">CB-2022</strain>
        <tissue evidence="7">Muscle</tissue>
    </source>
</reference>
<dbReference type="Gene3D" id="1.20.1070.10">
    <property type="entry name" value="Rhodopsin 7-helix transmembrane proteins"/>
    <property type="match status" value="1"/>
</dbReference>
<dbReference type="Pfam" id="PF00002">
    <property type="entry name" value="7tm_2"/>
    <property type="match status" value="1"/>
</dbReference>
<dbReference type="InterPro" id="IPR046338">
    <property type="entry name" value="GAIN_dom_sf"/>
</dbReference>
<keyword evidence="4 5" id="KW-0472">Membrane</keyword>
<organism evidence="7 8">
    <name type="scientific">Electrophorus voltai</name>
    <dbReference type="NCBI Taxonomy" id="2609070"/>
    <lineage>
        <taxon>Eukaryota</taxon>
        <taxon>Metazoa</taxon>
        <taxon>Chordata</taxon>
        <taxon>Craniata</taxon>
        <taxon>Vertebrata</taxon>
        <taxon>Euteleostomi</taxon>
        <taxon>Actinopterygii</taxon>
        <taxon>Neopterygii</taxon>
        <taxon>Teleostei</taxon>
        <taxon>Ostariophysi</taxon>
        <taxon>Gymnotiformes</taxon>
        <taxon>Gymnotoidei</taxon>
        <taxon>Gymnotidae</taxon>
        <taxon>Electrophorus</taxon>
    </lineage>
</organism>
<proteinExistence type="predicted"/>
<evidence type="ECO:0000256" key="2">
    <source>
        <dbReference type="ARBA" id="ARBA00022692"/>
    </source>
</evidence>
<feature type="transmembrane region" description="Helical" evidence="5">
    <location>
        <begin position="473"/>
        <end position="497"/>
    </location>
</feature>
<feature type="transmembrane region" description="Helical" evidence="5">
    <location>
        <begin position="219"/>
        <end position="244"/>
    </location>
</feature>
<keyword evidence="3 5" id="KW-1133">Transmembrane helix</keyword>
<dbReference type="Gene3D" id="2.60.220.50">
    <property type="match status" value="1"/>
</dbReference>
<dbReference type="PROSITE" id="PS50261">
    <property type="entry name" value="G_PROTEIN_RECEP_F2_4"/>
    <property type="match status" value="1"/>
</dbReference>
<keyword evidence="2 5" id="KW-0812">Transmembrane</keyword>
<dbReference type="Pfam" id="PF01825">
    <property type="entry name" value="GPS"/>
    <property type="match status" value="1"/>
</dbReference>
<keyword evidence="8" id="KW-1185">Reference proteome</keyword>
<evidence type="ECO:0000256" key="5">
    <source>
        <dbReference type="SAM" id="Phobius"/>
    </source>
</evidence>
<evidence type="ECO:0000313" key="8">
    <source>
        <dbReference type="Proteomes" id="UP001239994"/>
    </source>
</evidence>
<dbReference type="InterPro" id="IPR017981">
    <property type="entry name" value="GPCR_2-like_7TM"/>
</dbReference>
<dbReference type="InterPro" id="IPR000832">
    <property type="entry name" value="GPCR_2_secretin-like"/>
</dbReference>
<sequence>NTCTFSKKKKKLKLSQVAVNKEKVAFNVQILTSRPGQLTTHNISTAAEIASSLLSLQDLPKDINQAAVTTVSQLLNAEGNQFSKSTRNSTNRVKVNNQTKDHQLPTDVQITINFKEDLTECSEDVGIVLYNNDLFFRSSNYQPSLDTQTKVISGNVMRNNVVKHVNFSVSKKSGINKWSSNGCSKQDGQGNSDVLTCSCSHTANFAVLMSFGQNFEYSLALGTISITGCALSIVGLIVTALFHILTRKSRQTGPTLLLVSICVSMSVFYFLFIFGIHNPVQQASSAPSNTNIIPETDFYQDPDRGPCTTFTALLQYFLLVTFMWNTLYAVHIYLLIRNISGPPQGFAVFCVTAGWGLPALIVGTSLGITYRTSTPLNYRQEEFCWLAGFDPHKRLDLRKPLFWGFLLPLAIMLLVNVTILIYFSLRTCNPNPELSSSQVRPLQKKILSSFSLAVILGVSWIIGYFMLLTTDPVLNNILTFVFCLCNTTQGIQIFILFTVRTSLFKQNFVVFCKFISIPNVAIHRQRYSLWPARGNDSLERYTANNFELIE</sequence>
<dbReference type="GO" id="GO:0004930">
    <property type="term" value="F:G protein-coupled receptor activity"/>
    <property type="evidence" value="ECO:0007669"/>
    <property type="project" value="InterPro"/>
</dbReference>
<dbReference type="Pfam" id="PF22259">
    <property type="entry name" value="GPR128_GAIN_subdomA"/>
    <property type="match status" value="1"/>
</dbReference>
<protein>
    <recommendedName>
        <fullName evidence="6">G-protein coupled receptors family 2 profile 2 domain-containing protein</fullName>
    </recommendedName>
</protein>
<gene>
    <name evidence="7" type="ORF">P4O66_022059</name>
</gene>
<dbReference type="InterPro" id="IPR053985">
    <property type="entry name" value="GPR128_GAIN_subdom_A"/>
</dbReference>
<dbReference type="InterPro" id="IPR000203">
    <property type="entry name" value="GPS"/>
</dbReference>
<dbReference type="PANTHER" id="PTHR47767:SF1">
    <property type="entry name" value="ADHESION G PROTEIN-COUPLED RECEPTOR G7"/>
    <property type="match status" value="1"/>
</dbReference>
<comment type="caution">
    <text evidence="7">The sequence shown here is derived from an EMBL/GenBank/DDBJ whole genome shotgun (WGS) entry which is preliminary data.</text>
</comment>
<dbReference type="Proteomes" id="UP001239994">
    <property type="component" value="Unassembled WGS sequence"/>
</dbReference>
<dbReference type="PANTHER" id="PTHR47767">
    <property type="entry name" value="ADHESION G PROTEIN-COUPLED RECEPTOR G7"/>
    <property type="match status" value="1"/>
</dbReference>
<feature type="non-terminal residue" evidence="7">
    <location>
        <position position="550"/>
    </location>
</feature>
<evidence type="ECO:0000259" key="6">
    <source>
        <dbReference type="PROSITE" id="PS50261"/>
    </source>
</evidence>
<dbReference type="GO" id="GO:0016020">
    <property type="term" value="C:membrane"/>
    <property type="evidence" value="ECO:0007669"/>
    <property type="project" value="UniProtKB-SubCell"/>
</dbReference>
<dbReference type="EMBL" id="JAROKS010000007">
    <property type="protein sequence ID" value="KAK1802399.1"/>
    <property type="molecule type" value="Genomic_DNA"/>
</dbReference>
<dbReference type="InterPro" id="IPR053066">
    <property type="entry name" value="ADGR_G7"/>
</dbReference>
<name>A0AAD9E2X7_9TELE</name>
<feature type="transmembrane region" description="Helical" evidence="5">
    <location>
        <begin position="446"/>
        <end position="467"/>
    </location>
</feature>
<evidence type="ECO:0000256" key="4">
    <source>
        <dbReference type="ARBA" id="ARBA00023136"/>
    </source>
</evidence>
<feature type="transmembrane region" description="Helical" evidence="5">
    <location>
        <begin position="401"/>
        <end position="425"/>
    </location>
</feature>
<feature type="transmembrane region" description="Helical" evidence="5">
    <location>
        <begin position="346"/>
        <end position="370"/>
    </location>
</feature>
<accession>A0AAD9E2X7</accession>
<evidence type="ECO:0000256" key="3">
    <source>
        <dbReference type="ARBA" id="ARBA00022989"/>
    </source>
</evidence>
<comment type="subcellular location">
    <subcellularLocation>
        <location evidence="1">Membrane</location>
        <topology evidence="1">Multi-pass membrane protein</topology>
    </subcellularLocation>
</comment>